<keyword evidence="2" id="KW-0813">Transport</keyword>
<evidence type="ECO:0000313" key="5">
    <source>
        <dbReference type="EMBL" id="TKC42354.1"/>
    </source>
</evidence>
<keyword evidence="3" id="KW-0406">Ion transport</keyword>
<comment type="similarity">
    <text evidence="1">Belongs to the V-ATPase E subunit family.</text>
</comment>
<protein>
    <recommendedName>
        <fullName evidence="7">V-type proton ATPase subunit E</fullName>
    </recommendedName>
</protein>
<evidence type="ECO:0008006" key="7">
    <source>
        <dbReference type="Google" id="ProtNLM"/>
    </source>
</evidence>
<dbReference type="InterPro" id="IPR002842">
    <property type="entry name" value="ATPase_V1_Esu"/>
</dbReference>
<sequence length="479" mass="55006">MVGAMALSNADVQKQIKHTMAFIEKEANEEAEEIDVKAEEEFNIEKGCLVQTQRLKTMEYYEKKEKHIEQQKKIQVSNLINQREMDDLITDLLNEAKHRLSQRVKDTTRYQVLLDGMVLQGLYQLLEPRMIPAVQIPMYKIATERDVDVQIDQEAYLPEEVAGEVEIYNGDRKIKVSNTLKSWLGLIAQQHSAYFESTQMKYMLRTSPVQDAGFVGSVFEIKQQQGAGPLLELLVGRHLTLAGVHHPAIWEALCPQVGQVVGLYDNPDNPTQFMRNFITFMLWTCSKELMVPVFACSIKRKQKHNLGNKALKHKHPSETHGGEWGKSRNEYKLLEYTTVSHQSILYNKNCLTGEGESLSKHNIRKCIKLHKDCRVPLIIKAIGKSFKNSNLFLGTLKGEYRMEHQIQLVAKYEGFLISNTPIIEIDQSLKIDGKRTISSFLIMLNFRQLLEECSPENPYIKQLTMKIATEELVQEQQNP</sequence>
<evidence type="ECO:0000256" key="3">
    <source>
        <dbReference type="ARBA" id="ARBA00023065"/>
    </source>
</evidence>
<proteinExistence type="inferred from homology"/>
<dbReference type="InterPro" id="IPR038495">
    <property type="entry name" value="ATPase_E_C"/>
</dbReference>
<dbReference type="GO" id="GO:0046961">
    <property type="term" value="F:proton-transporting ATPase activity, rotational mechanism"/>
    <property type="evidence" value="ECO:0007669"/>
    <property type="project" value="InterPro"/>
</dbReference>
<evidence type="ECO:0000256" key="2">
    <source>
        <dbReference type="ARBA" id="ARBA00022448"/>
    </source>
</evidence>
<dbReference type="SUPFAM" id="SSF160527">
    <property type="entry name" value="V-type ATPase subunit E-like"/>
    <property type="match status" value="1"/>
</dbReference>
<evidence type="ECO:0000256" key="1">
    <source>
        <dbReference type="ARBA" id="ARBA00005901"/>
    </source>
</evidence>
<organism evidence="5 6">
    <name type="scientific">Monodon monoceros</name>
    <name type="common">Narwhal</name>
    <name type="synonym">Ceratodon monodon</name>
    <dbReference type="NCBI Taxonomy" id="40151"/>
    <lineage>
        <taxon>Eukaryota</taxon>
        <taxon>Metazoa</taxon>
        <taxon>Chordata</taxon>
        <taxon>Craniata</taxon>
        <taxon>Vertebrata</taxon>
        <taxon>Euteleostomi</taxon>
        <taxon>Mammalia</taxon>
        <taxon>Eutheria</taxon>
        <taxon>Laurasiatheria</taxon>
        <taxon>Artiodactyla</taxon>
        <taxon>Whippomorpha</taxon>
        <taxon>Cetacea</taxon>
        <taxon>Odontoceti</taxon>
        <taxon>Monodontidae</taxon>
        <taxon>Monodon</taxon>
    </lineage>
</organism>
<gene>
    <name evidence="5" type="ORF">EI555_021069</name>
</gene>
<dbReference type="GO" id="GO:0033178">
    <property type="term" value="C:proton-transporting two-sector ATPase complex, catalytic domain"/>
    <property type="evidence" value="ECO:0007669"/>
    <property type="project" value="InterPro"/>
</dbReference>
<dbReference type="Proteomes" id="UP000308365">
    <property type="component" value="Unassembled WGS sequence"/>
</dbReference>
<dbReference type="PANTHER" id="PTHR45715">
    <property type="entry name" value="ATPASE H+-TRANSPORTING V1 SUBUNIT E1A-RELATED"/>
    <property type="match status" value="1"/>
</dbReference>
<name>A0A4U1EZT5_MONMO</name>
<accession>A0A4U1EZT5</accession>
<dbReference type="Gene3D" id="3.30.2320.30">
    <property type="entry name" value="ATP synthase, E subunit, C-terminal"/>
    <property type="match status" value="1"/>
</dbReference>
<feature type="non-terminal residue" evidence="5">
    <location>
        <position position="479"/>
    </location>
</feature>
<evidence type="ECO:0000313" key="6">
    <source>
        <dbReference type="Proteomes" id="UP000308365"/>
    </source>
</evidence>
<dbReference type="Gene3D" id="6.10.250.1620">
    <property type="match status" value="1"/>
</dbReference>
<dbReference type="Pfam" id="PF01991">
    <property type="entry name" value="vATP-synt_E"/>
    <property type="match status" value="1"/>
</dbReference>
<evidence type="ECO:0000256" key="4">
    <source>
        <dbReference type="ARBA" id="ARBA00045737"/>
    </source>
</evidence>
<comment type="caution">
    <text evidence="5">The sequence shown here is derived from an EMBL/GenBank/DDBJ whole genome shotgun (WGS) entry which is preliminary data.</text>
</comment>
<dbReference type="AlphaFoldDB" id="A0A4U1EZT5"/>
<comment type="function">
    <text evidence="4">Subunit of the V1 complex of vacuolar(H+)-ATPase (V-ATPase), a multisubunit enzyme composed of a peripheral complex (V1) that hydrolyzes ATP and a membrane integral complex (V0) that translocates protons. V-ATPase is responsible for acidifying and maintaining the pH of intracellular compartments and in some cell types, is targeted to the plasma membrane, where it is responsible for acidifying the extracellular environment.</text>
</comment>
<reference evidence="6" key="1">
    <citation type="journal article" date="2019" name="IScience">
        <title>Narwhal Genome Reveals Long-Term Low Genetic Diversity despite Current Large Abundance Size.</title>
        <authorList>
            <person name="Westbury M.V."/>
            <person name="Petersen B."/>
            <person name="Garde E."/>
            <person name="Heide-Jorgensen M.P."/>
            <person name="Lorenzen E.D."/>
        </authorList>
    </citation>
    <scope>NUCLEOTIDE SEQUENCE [LARGE SCALE GENOMIC DNA]</scope>
</reference>
<dbReference type="EMBL" id="RWIC01000553">
    <property type="protein sequence ID" value="TKC42354.1"/>
    <property type="molecule type" value="Genomic_DNA"/>
</dbReference>